<sequence>MLCQNLQVGVKGLKIMKPQSQKDIIPSSTKTVNGVKECSEEVEGIDLEVGMILCEDNEDDEMVNWEVENLKFYIRQAVMHAPLTEAVVTKEEVQHLTFLCKSEIDSLGRITAGILRLFKLESSVGQYVIDRLGNLGSEDIDKNLCPEKPCIDGSVSSQGLSQLQNPTNESPRKTMEQTITLLEEAVAASQAKITDFISDIATSESSFQHLTVIKELSQKIESMQGLVVQLKNQL</sequence>
<comment type="caution">
    <text evidence="1">The sequence shown here is derived from an EMBL/GenBank/DDBJ whole genome shotgun (WGS) entry which is preliminary data.</text>
</comment>
<dbReference type="EMBL" id="JAYMYR010000009">
    <property type="protein sequence ID" value="KAK7342550.1"/>
    <property type="molecule type" value="Genomic_DNA"/>
</dbReference>
<dbReference type="AlphaFoldDB" id="A0AAN9LUC9"/>
<dbReference type="Proteomes" id="UP001374584">
    <property type="component" value="Unassembled WGS sequence"/>
</dbReference>
<dbReference type="PANTHER" id="PTHR22774:SF18">
    <property type="entry name" value="AMINO-TERMINAL REGION OF CHOREIN, A TM VESICLE-MEDIATED SORTER"/>
    <property type="match status" value="1"/>
</dbReference>
<evidence type="ECO:0000313" key="1">
    <source>
        <dbReference type="EMBL" id="KAK7342550.1"/>
    </source>
</evidence>
<protein>
    <submittedName>
        <fullName evidence="1">Uncharacterized protein</fullName>
    </submittedName>
</protein>
<accession>A0AAN9LUC9</accession>
<proteinExistence type="predicted"/>
<dbReference type="InterPro" id="IPR026728">
    <property type="entry name" value="BLTP3A/B"/>
</dbReference>
<keyword evidence="2" id="KW-1185">Reference proteome</keyword>
<organism evidence="1 2">
    <name type="scientific">Phaseolus coccineus</name>
    <name type="common">Scarlet runner bean</name>
    <name type="synonym">Phaseolus multiflorus</name>
    <dbReference type="NCBI Taxonomy" id="3886"/>
    <lineage>
        <taxon>Eukaryota</taxon>
        <taxon>Viridiplantae</taxon>
        <taxon>Streptophyta</taxon>
        <taxon>Embryophyta</taxon>
        <taxon>Tracheophyta</taxon>
        <taxon>Spermatophyta</taxon>
        <taxon>Magnoliopsida</taxon>
        <taxon>eudicotyledons</taxon>
        <taxon>Gunneridae</taxon>
        <taxon>Pentapetalae</taxon>
        <taxon>rosids</taxon>
        <taxon>fabids</taxon>
        <taxon>Fabales</taxon>
        <taxon>Fabaceae</taxon>
        <taxon>Papilionoideae</taxon>
        <taxon>50 kb inversion clade</taxon>
        <taxon>NPAAA clade</taxon>
        <taxon>indigoferoid/millettioid clade</taxon>
        <taxon>Phaseoleae</taxon>
        <taxon>Phaseolus</taxon>
    </lineage>
</organism>
<reference evidence="1 2" key="1">
    <citation type="submission" date="2024-01" db="EMBL/GenBank/DDBJ databases">
        <title>The genomes of 5 underutilized Papilionoideae crops provide insights into root nodulation and disease resistanc.</title>
        <authorList>
            <person name="Jiang F."/>
        </authorList>
    </citation>
    <scope>NUCLEOTIDE SEQUENCE [LARGE SCALE GENOMIC DNA]</scope>
    <source>
        <strain evidence="1">JINMINGXINNONG_FW02</strain>
        <tissue evidence="1">Leaves</tissue>
    </source>
</reference>
<gene>
    <name evidence="1" type="ORF">VNO80_25505</name>
</gene>
<evidence type="ECO:0000313" key="2">
    <source>
        <dbReference type="Proteomes" id="UP001374584"/>
    </source>
</evidence>
<dbReference type="PANTHER" id="PTHR22774">
    <property type="entry name" value="CHOREIN N-TERMINAL DOMAIN-CONTAINING PROTEIN"/>
    <property type="match status" value="1"/>
</dbReference>
<name>A0AAN9LUC9_PHACN</name>